<evidence type="ECO:0000313" key="1">
    <source>
        <dbReference type="EMBL" id="OMJ18007.1"/>
    </source>
</evidence>
<gene>
    <name evidence="1" type="ORF">AYI69_g7200</name>
</gene>
<keyword evidence="2" id="KW-1185">Reference proteome</keyword>
<sequence>MKKRKIDK</sequence>
<protein>
    <submittedName>
        <fullName evidence="1">Uncharacterized protein</fullName>
    </submittedName>
</protein>
<dbReference type="Proteomes" id="UP000187429">
    <property type="component" value="Unassembled WGS sequence"/>
</dbReference>
<accession>A0A1R1XTM4</accession>
<dbReference type="EMBL" id="LSSM01003402">
    <property type="protein sequence ID" value="OMJ18007.1"/>
    <property type="molecule type" value="Genomic_DNA"/>
</dbReference>
<evidence type="ECO:0000313" key="2">
    <source>
        <dbReference type="Proteomes" id="UP000187429"/>
    </source>
</evidence>
<proteinExistence type="predicted"/>
<comment type="caution">
    <text evidence="1">The sequence shown here is derived from an EMBL/GenBank/DDBJ whole genome shotgun (WGS) entry which is preliminary data.</text>
</comment>
<reference evidence="2" key="1">
    <citation type="submission" date="2017-01" db="EMBL/GenBank/DDBJ databases">
        <authorList>
            <person name="Wang Y."/>
            <person name="White M."/>
            <person name="Kvist S."/>
            <person name="Moncalvo J.-M."/>
        </authorList>
    </citation>
    <scope>NUCLEOTIDE SEQUENCE [LARGE SCALE GENOMIC DNA]</scope>
    <source>
        <strain evidence="2">ID-206-W2</strain>
    </source>
</reference>
<organism evidence="1 2">
    <name type="scientific">Smittium culicis</name>
    <dbReference type="NCBI Taxonomy" id="133412"/>
    <lineage>
        <taxon>Eukaryota</taxon>
        <taxon>Fungi</taxon>
        <taxon>Fungi incertae sedis</taxon>
        <taxon>Zoopagomycota</taxon>
        <taxon>Kickxellomycotina</taxon>
        <taxon>Harpellomycetes</taxon>
        <taxon>Harpellales</taxon>
        <taxon>Legeriomycetaceae</taxon>
        <taxon>Smittium</taxon>
    </lineage>
</organism>
<name>A0A1R1XTM4_9FUNG</name>
<feature type="non-terminal residue" evidence="1">
    <location>
        <position position="8"/>
    </location>
</feature>